<keyword evidence="1" id="KW-0813">Transport</keyword>
<gene>
    <name evidence="8" type="ORF">BN138_742</name>
    <name evidence="7" type="ORF">BN138_92</name>
</gene>
<protein>
    <recommendedName>
        <fullName evidence="6">4Fe-4S ferredoxin-type domain-containing protein</fullName>
    </recommendedName>
</protein>
<dbReference type="PANTHER" id="PTHR36923">
    <property type="entry name" value="FERREDOXIN"/>
    <property type="match status" value="1"/>
</dbReference>
<evidence type="ECO:0000256" key="4">
    <source>
        <dbReference type="ARBA" id="ARBA00023004"/>
    </source>
</evidence>
<reference evidence="8" key="1">
    <citation type="submission" date="2012-10" db="EMBL/GenBank/DDBJ databases">
        <authorList>
            <person name="Sandrine L."/>
        </authorList>
    </citation>
    <scope>NUCLEOTIDE SEQUENCE</scope>
</reference>
<evidence type="ECO:0000313" key="8">
    <source>
        <dbReference type="EMBL" id="CCO21554.1"/>
    </source>
</evidence>
<organism evidence="8">
    <name type="scientific">termite gut metagenome</name>
    <dbReference type="NCBI Taxonomy" id="433724"/>
    <lineage>
        <taxon>unclassified sequences</taxon>
        <taxon>metagenomes</taxon>
        <taxon>organismal metagenomes</taxon>
    </lineage>
</organism>
<evidence type="ECO:0000256" key="1">
    <source>
        <dbReference type="ARBA" id="ARBA00022448"/>
    </source>
</evidence>
<evidence type="ECO:0000313" key="7">
    <source>
        <dbReference type="EMBL" id="CCO20904.1"/>
    </source>
</evidence>
<evidence type="ECO:0000259" key="6">
    <source>
        <dbReference type="PROSITE" id="PS51379"/>
    </source>
</evidence>
<dbReference type="EMBL" id="HF548274">
    <property type="protein sequence ID" value="CCO20904.1"/>
    <property type="molecule type" value="Genomic_DNA"/>
</dbReference>
<evidence type="ECO:0000256" key="2">
    <source>
        <dbReference type="ARBA" id="ARBA00022723"/>
    </source>
</evidence>
<name>S0DEW2_9ZZZZ</name>
<evidence type="ECO:0000256" key="3">
    <source>
        <dbReference type="ARBA" id="ARBA00022982"/>
    </source>
</evidence>
<feature type="domain" description="4Fe-4S ferredoxin-type" evidence="6">
    <location>
        <begin position="1"/>
        <end position="29"/>
    </location>
</feature>
<dbReference type="GO" id="GO:0051536">
    <property type="term" value="F:iron-sulfur cluster binding"/>
    <property type="evidence" value="ECO:0007669"/>
    <property type="project" value="UniProtKB-KW"/>
</dbReference>
<dbReference type="EMBL" id="HF548310">
    <property type="protein sequence ID" value="CCO21554.1"/>
    <property type="molecule type" value="Genomic_DNA"/>
</dbReference>
<keyword evidence="5" id="KW-0411">Iron-sulfur</keyword>
<dbReference type="Pfam" id="PF13370">
    <property type="entry name" value="Fer4_13"/>
    <property type="match status" value="1"/>
</dbReference>
<dbReference type="AlphaFoldDB" id="S0DEW2"/>
<accession>S0DEW2</accession>
<dbReference type="GO" id="GO:0009055">
    <property type="term" value="F:electron transfer activity"/>
    <property type="evidence" value="ECO:0007669"/>
    <property type="project" value="InterPro"/>
</dbReference>
<dbReference type="PRINTS" id="PR00352">
    <property type="entry name" value="3FE4SFRDOXIN"/>
</dbReference>
<dbReference type="PROSITE" id="PS51379">
    <property type="entry name" value="4FE4S_FER_2"/>
    <property type="match status" value="1"/>
</dbReference>
<keyword evidence="3" id="KW-0249">Electron transport</keyword>
<keyword evidence="2" id="KW-0479">Metal-binding</keyword>
<reference evidence="8" key="2">
    <citation type="journal article" date="2013" name="Biotechnol. Biofuels">
        <title>Mining for hemicellulases in the fungus-growing termite Pseudacanthotermes militaris using functional metagenomics.</title>
        <authorList>
            <person name="Bastien G."/>
            <person name="Arnal G."/>
            <person name="Bozonnet S."/>
            <person name="Laguerre S."/>
            <person name="Ferreira F."/>
            <person name="Faure R."/>
            <person name="Henrissat B."/>
            <person name="Lefevre F."/>
            <person name="Robe P."/>
            <person name="Bouchez O."/>
            <person name="Noirot C."/>
            <person name="Dumon C."/>
            <person name="O'Donohue M."/>
        </authorList>
    </citation>
    <scope>NUCLEOTIDE SEQUENCE</scope>
</reference>
<keyword evidence="4" id="KW-0408">Iron</keyword>
<dbReference type="InterPro" id="IPR051269">
    <property type="entry name" value="Fe-S_cluster_ET"/>
</dbReference>
<sequence length="63" mass="6806">MRLYIDDAACIGCGVCAGICADSFEMLDDQRHARVMQDPPDRDHVGCVQTAVGDCPTHAIHFG</sequence>
<dbReference type="SUPFAM" id="SSF54862">
    <property type="entry name" value="4Fe-4S ferredoxins"/>
    <property type="match status" value="1"/>
</dbReference>
<dbReference type="PANTHER" id="PTHR36923:SF3">
    <property type="entry name" value="FERREDOXIN"/>
    <property type="match status" value="1"/>
</dbReference>
<dbReference type="GO" id="GO:0005506">
    <property type="term" value="F:iron ion binding"/>
    <property type="evidence" value="ECO:0007669"/>
    <property type="project" value="InterPro"/>
</dbReference>
<dbReference type="InterPro" id="IPR001080">
    <property type="entry name" value="3Fe4S_ferredoxin"/>
</dbReference>
<dbReference type="Gene3D" id="3.30.70.20">
    <property type="match status" value="1"/>
</dbReference>
<proteinExistence type="predicted"/>
<evidence type="ECO:0000256" key="5">
    <source>
        <dbReference type="ARBA" id="ARBA00023014"/>
    </source>
</evidence>
<dbReference type="InterPro" id="IPR017896">
    <property type="entry name" value="4Fe4S_Fe-S-bd"/>
</dbReference>